<accession>A0AAV2FZV2</accession>
<name>A0AAV2FZV2_9ROSI</name>
<dbReference type="EMBL" id="OZ034820">
    <property type="protein sequence ID" value="CAL1403497.1"/>
    <property type="molecule type" value="Genomic_DNA"/>
</dbReference>
<evidence type="ECO:0000313" key="1">
    <source>
        <dbReference type="EMBL" id="CAL1403497.1"/>
    </source>
</evidence>
<reference evidence="1 2" key="1">
    <citation type="submission" date="2024-04" db="EMBL/GenBank/DDBJ databases">
        <authorList>
            <person name="Fracassetti M."/>
        </authorList>
    </citation>
    <scope>NUCLEOTIDE SEQUENCE [LARGE SCALE GENOMIC DNA]</scope>
</reference>
<sequence length="108" mass="11877">MSLPYLSLPLAADLLASDVGLKAPFLRRFEEGRHFGVLVLVRRFEQGRHAGEMLVLDLSARRIGEVKEEEGAASIPFSLSSSNPSFMLLSRSRPYRYAAGATPPAMLD</sequence>
<gene>
    <name evidence="1" type="ORF">LTRI10_LOCUS43428</name>
</gene>
<proteinExistence type="predicted"/>
<evidence type="ECO:0000313" key="2">
    <source>
        <dbReference type="Proteomes" id="UP001497516"/>
    </source>
</evidence>
<dbReference type="AlphaFoldDB" id="A0AAV2FZV2"/>
<keyword evidence="2" id="KW-1185">Reference proteome</keyword>
<dbReference type="Proteomes" id="UP001497516">
    <property type="component" value="Chromosome 7"/>
</dbReference>
<protein>
    <submittedName>
        <fullName evidence="1">Uncharacterized protein</fullName>
    </submittedName>
</protein>
<organism evidence="1 2">
    <name type="scientific">Linum trigynum</name>
    <dbReference type="NCBI Taxonomy" id="586398"/>
    <lineage>
        <taxon>Eukaryota</taxon>
        <taxon>Viridiplantae</taxon>
        <taxon>Streptophyta</taxon>
        <taxon>Embryophyta</taxon>
        <taxon>Tracheophyta</taxon>
        <taxon>Spermatophyta</taxon>
        <taxon>Magnoliopsida</taxon>
        <taxon>eudicotyledons</taxon>
        <taxon>Gunneridae</taxon>
        <taxon>Pentapetalae</taxon>
        <taxon>rosids</taxon>
        <taxon>fabids</taxon>
        <taxon>Malpighiales</taxon>
        <taxon>Linaceae</taxon>
        <taxon>Linum</taxon>
    </lineage>
</organism>